<reference evidence="21 22" key="3">
    <citation type="submission" date="2015-03" db="EMBL/GenBank/DDBJ databases">
        <authorList>
            <consortium name="Pathogen Informatics"/>
        </authorList>
    </citation>
    <scope>NUCLEOTIDE SEQUENCE [LARGE SCALE GENOMIC DNA]</scope>
    <source>
        <strain evidence="12 25">Bir 172</strain>
        <strain evidence="11 26">Bir 187</strain>
        <strain evidence="14 22">D00501624</strain>
        <strain evidence="15 23">G09801536</strain>
        <strain evidence="10 24">G09901357</strain>
        <strain evidence="21">K00500041</strain>
    </source>
</reference>
<protein>
    <submittedName>
        <fullName evidence="18">Acryloyl-CoA reductase (NADH)</fullName>
        <ecNumber evidence="18">1.3.1.95</ecNumber>
    </submittedName>
    <submittedName>
        <fullName evidence="14 20">Acyl-CoA dehydrogenase</fullName>
        <ecNumber evidence="14">1.3.99.-</ecNumber>
    </submittedName>
</protein>
<dbReference type="EMBL" id="QTBD01000068">
    <property type="protein sequence ID" value="REQ55339.1"/>
    <property type="molecule type" value="Genomic_DNA"/>
</dbReference>
<dbReference type="Proteomes" id="UP000048289">
    <property type="component" value="Unassembled WGS sequence"/>
</dbReference>
<evidence type="ECO:0000313" key="16">
    <source>
        <dbReference type="EMBL" id="COV14204.1"/>
    </source>
</evidence>
<reference evidence="18 28" key="6">
    <citation type="submission" date="2017-02" db="EMBL/GenBank/DDBJ databases">
        <title>Protein polymorphisms may explain contrasting epidemiological fitness of two variants of a multidrug-resistant Mycobacterium tuberculosis strain.</title>
        <authorList>
            <person name="Bigi M.M."/>
            <person name="Lopez B."/>
            <person name="Blanco F.C."/>
            <person name="Sasiain M.C."/>
            <person name="De La Barrera S."/>
            <person name="Ritacco V."/>
            <person name="Bigi F."/>
            <person name="Soria M.A."/>
        </authorList>
    </citation>
    <scope>NUCLEOTIDE SEQUENCE [LARGE SCALE GENOMIC DNA]</scope>
    <source>
        <strain evidence="18 28">6548</strain>
    </source>
</reference>
<dbReference type="Proteomes" id="UP000039217">
    <property type="component" value="Unassembled WGS sequence"/>
</dbReference>
<evidence type="ECO:0000313" key="23">
    <source>
        <dbReference type="Proteomes" id="UP000045842"/>
    </source>
</evidence>
<keyword evidence="5 6" id="KW-0560">Oxidoreductase</keyword>
<dbReference type="EMBL" id="LWDQ01000001">
    <property type="protein sequence ID" value="OMH61476.1"/>
    <property type="molecule type" value="Genomic_DNA"/>
</dbReference>
<reference evidence="19 29" key="5">
    <citation type="journal article" date="2017" name="N. Engl. J. Med.">
        <title>Transmission of Extensively Drug-Resistant Tuberculosis in South Africa.</title>
        <authorList>
            <person name="Shah N.S."/>
            <person name="Auld S.C."/>
            <person name="Brust J.C."/>
            <person name="Mathema B."/>
            <person name="Ismail N."/>
            <person name="Moodley P."/>
            <person name="Mlisana K."/>
            <person name="Allana S."/>
            <person name="Campbell A."/>
            <person name="Mthiyane T."/>
            <person name="Morris N."/>
            <person name="Mpangase P."/>
            <person name="van der Meulen H."/>
            <person name="Omar S.V."/>
            <person name="Brown T.S."/>
            <person name="Narechania A."/>
            <person name="Shaskina E."/>
            <person name="Kapwata T."/>
            <person name="Kreiswirth B."/>
            <person name="Gandhi N.R."/>
        </authorList>
    </citation>
    <scope>NUCLEOTIDE SEQUENCE [LARGE SCALE GENOMIC DNA]</scope>
    <source>
        <strain evidence="19 29">32301_S10</strain>
    </source>
</reference>
<feature type="domain" description="Acyl-CoA dehydrogenase/oxidase N-terminal" evidence="9">
    <location>
        <begin position="6"/>
        <end position="122"/>
    </location>
</feature>
<dbReference type="SUPFAM" id="SSF56645">
    <property type="entry name" value="Acyl-CoA dehydrogenase NM domain-like"/>
    <property type="match status" value="1"/>
</dbReference>
<dbReference type="OMA" id="PTIMHFG"/>
<evidence type="ECO:0000313" key="27">
    <source>
        <dbReference type="Proteomes" id="UP000050139"/>
    </source>
</evidence>
<evidence type="ECO:0000256" key="2">
    <source>
        <dbReference type="ARBA" id="ARBA00009347"/>
    </source>
</evidence>
<evidence type="ECO:0000313" key="11">
    <source>
        <dbReference type="EMBL" id="CKS22903.1"/>
    </source>
</evidence>
<dbReference type="InterPro" id="IPR009100">
    <property type="entry name" value="AcylCoA_DH/oxidase_NM_dom_sf"/>
</dbReference>
<evidence type="ECO:0000313" key="15">
    <source>
        <dbReference type="EMBL" id="COV08324.1"/>
    </source>
</evidence>
<accession>A0A045GUH7</accession>
<evidence type="ECO:0000313" key="20">
    <source>
        <dbReference type="EMBL" id="VCU51821.1"/>
    </source>
</evidence>
<dbReference type="Proteomes" id="UP000189452">
    <property type="component" value="Chromosome"/>
</dbReference>
<feature type="domain" description="Acyl-CoA oxidase/dehydrogenase middle" evidence="8">
    <location>
        <begin position="127"/>
        <end position="215"/>
    </location>
</feature>
<dbReference type="GO" id="GO:0005886">
    <property type="term" value="C:plasma membrane"/>
    <property type="evidence" value="ECO:0007669"/>
    <property type="project" value="TreeGrafter"/>
</dbReference>
<dbReference type="Proteomes" id="UP000256381">
    <property type="component" value="Unassembled WGS sequence"/>
</dbReference>
<evidence type="ECO:0000313" key="26">
    <source>
        <dbReference type="Proteomes" id="UP000049023"/>
    </source>
</evidence>
<dbReference type="Pfam" id="PF00441">
    <property type="entry name" value="Acyl-CoA_dh_1"/>
    <property type="match status" value="1"/>
</dbReference>
<dbReference type="EC" id="1.3.1.95" evidence="18"/>
<dbReference type="CDD" id="cd01152">
    <property type="entry name" value="ACAD_fadE6_17_26"/>
    <property type="match status" value="1"/>
</dbReference>
<dbReference type="Proteomes" id="UP000038802">
    <property type="component" value="Unassembled WGS sequence"/>
</dbReference>
<evidence type="ECO:0000313" key="22">
    <source>
        <dbReference type="Proteomes" id="UP000039217"/>
    </source>
</evidence>
<evidence type="ECO:0000313" key="25">
    <source>
        <dbReference type="Proteomes" id="UP000048948"/>
    </source>
</evidence>
<evidence type="ECO:0000313" key="31">
    <source>
        <dbReference type="Proteomes" id="UP000671119"/>
    </source>
</evidence>
<dbReference type="EC" id="1.3.99.-" evidence="14"/>
<evidence type="ECO:0000259" key="9">
    <source>
        <dbReference type="Pfam" id="PF02771"/>
    </source>
</evidence>
<evidence type="ECO:0000313" key="13">
    <source>
        <dbReference type="EMBL" id="CLW84731.1"/>
    </source>
</evidence>
<evidence type="ECO:0000313" key="17">
    <source>
        <dbReference type="EMBL" id="MBP0684874.1"/>
    </source>
</evidence>
<dbReference type="Proteomes" id="UP000050139">
    <property type="component" value="Unassembled WGS sequence"/>
</dbReference>
<dbReference type="Pfam" id="PF02771">
    <property type="entry name" value="Acyl-CoA_dh_N"/>
    <property type="match status" value="1"/>
</dbReference>
<organism evidence="14 22">
    <name type="scientific">Mycobacterium tuberculosis</name>
    <dbReference type="NCBI Taxonomy" id="1773"/>
    <lineage>
        <taxon>Bacteria</taxon>
        <taxon>Bacillati</taxon>
        <taxon>Actinomycetota</taxon>
        <taxon>Actinomycetes</taxon>
        <taxon>Mycobacteriales</taxon>
        <taxon>Mycobacteriaceae</taxon>
        <taxon>Mycobacterium</taxon>
        <taxon>Mycobacterium tuberculosis complex</taxon>
    </lineage>
</organism>
<dbReference type="GO" id="GO:0043958">
    <property type="term" value="F:acryloyl-CoA reductase (NADH) activity"/>
    <property type="evidence" value="ECO:0007669"/>
    <property type="project" value="UniProtKB-EC"/>
</dbReference>
<reference evidence="18 28" key="4">
    <citation type="submission" date="2016-04" db="EMBL/GenBank/DDBJ databases">
        <authorList>
            <person name="Bigi M."/>
            <person name="Bigi F."/>
            <person name="Soria M.A."/>
        </authorList>
    </citation>
    <scope>NUCLEOTIDE SEQUENCE [LARGE SCALE GENOMIC DNA]</scope>
    <source>
        <strain evidence="18 28">6548</strain>
    </source>
</reference>
<reference evidence="13 27" key="1">
    <citation type="submission" date="2015-03" db="EMBL/GenBank/DDBJ databases">
        <authorList>
            <consortium name="Pathogen Informatics"/>
            <person name="Murphy D."/>
        </authorList>
    </citation>
    <scope>NUCLEOTIDE SEQUENCE [LARGE SCALE GENOMIC DNA]</scope>
    <source>
        <strain evidence="13 27">0268S</strain>
    </source>
</reference>
<dbReference type="EMBL" id="JAGIZI010000033">
    <property type="protein sequence ID" value="MBP0684874.1"/>
    <property type="molecule type" value="Genomic_DNA"/>
</dbReference>
<dbReference type="InterPro" id="IPR037069">
    <property type="entry name" value="AcylCoA_DH/ox_N_sf"/>
</dbReference>
<dbReference type="GO" id="GO:0050660">
    <property type="term" value="F:flavin adenine dinucleotide binding"/>
    <property type="evidence" value="ECO:0007669"/>
    <property type="project" value="InterPro"/>
</dbReference>
<dbReference type="RefSeq" id="WP_003418997.1">
    <property type="nucleotide sequence ID" value="NZ_AP017901.1"/>
</dbReference>
<dbReference type="EMBL" id="COPH01000032">
    <property type="protein sequence ID" value="CLW84731.1"/>
    <property type="molecule type" value="Genomic_DNA"/>
</dbReference>
<dbReference type="EMBL" id="CNFU01000631">
    <property type="protein sequence ID" value="CKS22903.1"/>
    <property type="molecule type" value="Genomic_DNA"/>
</dbReference>
<dbReference type="STRING" id="115862.BBG46_18235"/>
<dbReference type="InterPro" id="IPR006091">
    <property type="entry name" value="Acyl-CoA_Oxase/DH_mid-dom"/>
</dbReference>
<dbReference type="Pfam" id="PF02770">
    <property type="entry name" value="Acyl-CoA_dh_M"/>
    <property type="match status" value="1"/>
</dbReference>
<reference evidence="17 31" key="9">
    <citation type="submission" date="2021-03" db="EMBL/GenBank/DDBJ databases">
        <title>Whole Genome Sequencing of Mycobacterium tuberculosis clinical isolates from Arunachal Pradesh, India.</title>
        <authorList>
            <person name="Singh S."/>
            <person name="Mudliar S.R."/>
            <person name="Kulsum U."/>
            <person name="Rufai S.B."/>
            <person name="Singh P.K."/>
            <person name="Umpo M."/>
            <person name="Nyori M."/>
        </authorList>
    </citation>
    <scope>NUCLEOTIDE SEQUENCE [LARGE SCALE GENOMIC DNA]</scope>
    <source>
        <strain evidence="17 31">OMICS/BPL/0142/20/SP</strain>
    </source>
</reference>
<dbReference type="InterPro" id="IPR046373">
    <property type="entry name" value="Acyl-CoA_Oxase/DH_mid-dom_sf"/>
</dbReference>
<proteinExistence type="inferred from homology"/>
<reference evidence="19" key="7">
    <citation type="submission" date="2018-07" db="EMBL/GenBank/DDBJ databases">
        <authorList>
            <person name="Shah S."/>
            <person name="Brown T."/>
            <person name="Auld S."/>
            <person name="Bratton K."/>
            <person name="Narechania A."/>
            <person name="Mathema B."/>
            <person name="Gandhi N."/>
        </authorList>
    </citation>
    <scope>NUCLEOTIDE SEQUENCE</scope>
    <source>
        <strain evidence="19">32301_S10</strain>
    </source>
</reference>
<name>A0A045GUH7_MYCTX</name>
<evidence type="ECO:0000256" key="1">
    <source>
        <dbReference type="ARBA" id="ARBA00001974"/>
    </source>
</evidence>
<dbReference type="Gene3D" id="1.10.540.10">
    <property type="entry name" value="Acyl-CoA dehydrogenase/oxidase, N-terminal domain"/>
    <property type="match status" value="1"/>
</dbReference>
<dbReference type="PANTHER" id="PTHR43292:SF3">
    <property type="entry name" value="ACYL-COA DEHYDROGENASE FADE29"/>
    <property type="match status" value="1"/>
</dbReference>
<evidence type="ECO:0000259" key="7">
    <source>
        <dbReference type="Pfam" id="PF00441"/>
    </source>
</evidence>
<dbReference type="PANTHER" id="PTHR43292">
    <property type="entry name" value="ACYL-COA DEHYDROGENASE"/>
    <property type="match status" value="1"/>
</dbReference>
<dbReference type="PATRIC" id="fig|1773.206.peg.2041"/>
<dbReference type="SUPFAM" id="SSF47203">
    <property type="entry name" value="Acyl-CoA dehydrogenase C-terminal domain-like"/>
    <property type="match status" value="1"/>
</dbReference>
<evidence type="ECO:0000313" key="18">
    <source>
        <dbReference type="EMBL" id="OMH61476.1"/>
    </source>
</evidence>
<dbReference type="EMBL" id="LR027516">
    <property type="protein sequence ID" value="VCU51821.1"/>
    <property type="molecule type" value="Genomic_DNA"/>
</dbReference>
<evidence type="ECO:0000313" key="10">
    <source>
        <dbReference type="EMBL" id="CFE36945.1"/>
    </source>
</evidence>
<feature type="domain" description="Acyl-CoA dehydrogenase/oxidase C-terminal" evidence="7">
    <location>
        <begin position="234"/>
        <end position="391"/>
    </location>
</feature>
<dbReference type="EMBL" id="CSAD01000094">
    <property type="protein sequence ID" value="COV08324.1"/>
    <property type="molecule type" value="Genomic_DNA"/>
</dbReference>
<dbReference type="Gene3D" id="1.20.140.10">
    <property type="entry name" value="Butyryl-CoA Dehydrogenase, subunit A, domain 3"/>
    <property type="match status" value="1"/>
</dbReference>
<dbReference type="AlphaFoldDB" id="A0A045GUH7"/>
<sequence>MRISYTPQQEELRRELRSYFATLMTPERREALSSVQGEYGVGNVYRETIAQMGRDGWLALGWPKEYGGQGRSAMDQLIFTDEAAIAGAPVPFLTINSVAPTIMAYGTDEQKRFFLPRIAAGDLHFSIGYSEPGAGTDLANLRTTAVRDGDDYVVNGQKMWTSLIQYADYVWLAVRTNPESSGAKKHRGISVLIVPTTAEGFSWTPVHTMAGPDTSATYYSDVRVPVANRVGEENAGWKLVTNQLNHERVALVSPAPIFGCLREVREWAQNTKDAGGTRLIDSEWVQLNLARVHAKAEVLKLINWELASSQSGPKDAGPSPADASAAKVFGTELATEAYRLLMEVLGTAATLRQNSPGALLRGRVERMHRACLILTFGGGTNEVQRDIIGMVALGLPRANR</sequence>
<dbReference type="Proteomes" id="UP000048948">
    <property type="component" value="Unassembled WGS sequence"/>
</dbReference>
<evidence type="ECO:0000313" key="19">
    <source>
        <dbReference type="EMBL" id="REQ55339.1"/>
    </source>
</evidence>
<gene>
    <name evidence="14" type="primary">fadE26</name>
    <name evidence="18" type="synonym">acrC_6</name>
    <name evidence="18" type="ORF">A4S10_03667</name>
    <name evidence="20" type="ORF">DKC2_3731</name>
    <name evidence="19" type="ORF">DSJ38_04735</name>
    <name evidence="14" type="ORF">ERS007661_01830</name>
    <name evidence="15" type="ORF">ERS007679_00992</name>
    <name evidence="10" type="ORF">ERS007681_00638</name>
    <name evidence="16" type="ORF">ERS007703_00633</name>
    <name evidence="12" type="ORF">ERS027646_02994</name>
    <name evidence="11" type="ORF">ERS027661_02777</name>
    <name evidence="13" type="ORF">ERS094118_03440</name>
    <name evidence="17" type="ORF">J8J21_17490</name>
</gene>
<keyword evidence="3 6" id="KW-0285">Flavoprotein</keyword>
<dbReference type="EMBL" id="CFOE01000048">
    <property type="protein sequence ID" value="CFE36945.1"/>
    <property type="molecule type" value="Genomic_DNA"/>
</dbReference>
<evidence type="ECO:0000313" key="14">
    <source>
        <dbReference type="EMBL" id="CNV21115.1"/>
    </source>
</evidence>
<dbReference type="InterPro" id="IPR036250">
    <property type="entry name" value="AcylCo_DH-like_C"/>
</dbReference>
<evidence type="ECO:0000256" key="6">
    <source>
        <dbReference type="RuleBase" id="RU362125"/>
    </source>
</evidence>
<dbReference type="Proteomes" id="UP000045842">
    <property type="component" value="Unassembled WGS sequence"/>
</dbReference>
<dbReference type="InterPro" id="IPR052161">
    <property type="entry name" value="Mycobact_Acyl-CoA_DH"/>
</dbReference>
<comment type="cofactor">
    <cofactor evidence="1 6">
        <name>FAD</name>
        <dbReference type="ChEBI" id="CHEBI:57692"/>
    </cofactor>
</comment>
<reference evidence="20 30" key="8">
    <citation type="submission" date="2018-08" db="EMBL/GenBank/DDBJ databases">
        <authorList>
            <person name="Fokvardsen B D."/>
            <person name="Norman A."/>
        </authorList>
    </citation>
    <scope>NUCLEOTIDE SEQUENCE [LARGE SCALE GENOMIC DNA]</scope>
    <source>
        <strain evidence="20 30">DKC2</strain>
    </source>
</reference>
<dbReference type="InterPro" id="IPR009075">
    <property type="entry name" value="AcylCo_DH/oxidase_C"/>
</dbReference>
<dbReference type="EMBL" id="CNGE01000631">
    <property type="protein sequence ID" value="CKT10947.1"/>
    <property type="molecule type" value="Genomic_DNA"/>
</dbReference>
<reference evidence="16" key="2">
    <citation type="submission" date="2015-03" db="EMBL/GenBank/DDBJ databases">
        <authorList>
            <person name="Murphy D."/>
        </authorList>
    </citation>
    <scope>NUCLEOTIDE SEQUENCE [LARGE SCALE GENOMIC DNA]</scope>
    <source>
        <strain evidence="16">K00500041</strain>
    </source>
</reference>
<dbReference type="Gene3D" id="2.40.110.10">
    <property type="entry name" value="Butyryl-CoA Dehydrogenase, subunit A, domain 2"/>
    <property type="match status" value="1"/>
</dbReference>
<evidence type="ECO:0000313" key="29">
    <source>
        <dbReference type="Proteomes" id="UP000256381"/>
    </source>
</evidence>
<evidence type="ECO:0000313" key="21">
    <source>
        <dbReference type="Proteomes" id="UP000038802"/>
    </source>
</evidence>
<dbReference type="SMR" id="A0A045GUH7"/>
<evidence type="ECO:0000256" key="3">
    <source>
        <dbReference type="ARBA" id="ARBA00022630"/>
    </source>
</evidence>
<dbReference type="EMBL" id="CSAE01000040">
    <property type="protein sequence ID" value="COV14204.1"/>
    <property type="molecule type" value="Genomic_DNA"/>
</dbReference>
<dbReference type="Proteomes" id="UP000300237">
    <property type="component" value="Chromosome"/>
</dbReference>
<dbReference type="Proteomes" id="UP000671119">
    <property type="component" value="Unassembled WGS sequence"/>
</dbReference>
<dbReference type="Proteomes" id="UP000049023">
    <property type="component" value="Unassembled WGS sequence"/>
</dbReference>
<dbReference type="EMBL" id="CQQC01000557">
    <property type="protein sequence ID" value="CNV21115.1"/>
    <property type="molecule type" value="Genomic_DNA"/>
</dbReference>
<evidence type="ECO:0000313" key="12">
    <source>
        <dbReference type="EMBL" id="CKT10947.1"/>
    </source>
</evidence>
<evidence type="ECO:0000256" key="5">
    <source>
        <dbReference type="ARBA" id="ARBA00023002"/>
    </source>
</evidence>
<dbReference type="InterPro" id="IPR013786">
    <property type="entry name" value="AcylCoA_DH/ox_N"/>
</dbReference>
<keyword evidence="4 6" id="KW-0274">FAD</keyword>
<comment type="similarity">
    <text evidence="2 6">Belongs to the acyl-CoA dehydrogenase family.</text>
</comment>
<evidence type="ECO:0000313" key="28">
    <source>
        <dbReference type="Proteomes" id="UP000189452"/>
    </source>
</evidence>
<evidence type="ECO:0000256" key="4">
    <source>
        <dbReference type="ARBA" id="ARBA00022827"/>
    </source>
</evidence>
<evidence type="ECO:0000313" key="30">
    <source>
        <dbReference type="Proteomes" id="UP000300237"/>
    </source>
</evidence>
<evidence type="ECO:0000259" key="8">
    <source>
        <dbReference type="Pfam" id="PF02770"/>
    </source>
</evidence>
<evidence type="ECO:0000313" key="24">
    <source>
        <dbReference type="Proteomes" id="UP000048289"/>
    </source>
</evidence>